<feature type="transmembrane region" description="Helical" evidence="1">
    <location>
        <begin position="76"/>
        <end position="98"/>
    </location>
</feature>
<keyword evidence="1" id="KW-0472">Membrane</keyword>
<dbReference type="EMBL" id="HBIV01044536">
    <property type="protein sequence ID" value="CAE0679469.1"/>
    <property type="molecule type" value="Transcribed_RNA"/>
</dbReference>
<gene>
    <name evidence="2" type="ORF">LGLO00237_LOCUS31252</name>
</gene>
<evidence type="ECO:0000256" key="1">
    <source>
        <dbReference type="SAM" id="Phobius"/>
    </source>
</evidence>
<evidence type="ECO:0000313" key="2">
    <source>
        <dbReference type="EMBL" id="CAE0679469.1"/>
    </source>
</evidence>
<sequence>MGGENQAPSGPTKKRLTAGYLYEINTHYPDREWFGLFDSLVRFGTCVGLYYYAVATHPISFCRHVYTWNATWFGTLYGLISLVSVLHYPLLVMVWAAWKRLKPFLIKNKEADWMMAGPGRVFFISPEGRIATLLWDSYLEISQMLGVFLMCRKSGQMDLAIEHSVYDRLTDKDFWRAVMYDSGMRIPKELARLDDGKLTVHADCQLEGNDIVAKVTDSYLGIGDKFLTHGVDFSTQESFMKIASEEKGWAGKNVLLIEWMRPLPSLGVHSLDIVTIATDNGPKVLSVLYWGECTGASSHTARGGYCIDVESETIIAPAKFYSPFFASQKGALTGTKLPGVKDAVRQALDGHAAAIKKQPWLRMIGWDCMFTKKPGEVVFFEGNFAASRIHRRITFSPKHAAKFVQEYSWPFA</sequence>
<organism evidence="2">
    <name type="scientific">Lotharella globosa</name>
    <dbReference type="NCBI Taxonomy" id="91324"/>
    <lineage>
        <taxon>Eukaryota</taxon>
        <taxon>Sar</taxon>
        <taxon>Rhizaria</taxon>
        <taxon>Cercozoa</taxon>
        <taxon>Chlorarachniophyceae</taxon>
        <taxon>Lotharella</taxon>
    </lineage>
</organism>
<keyword evidence="1" id="KW-0812">Transmembrane</keyword>
<keyword evidence="1" id="KW-1133">Transmembrane helix</keyword>
<reference evidence="2" key="1">
    <citation type="submission" date="2021-01" db="EMBL/GenBank/DDBJ databases">
        <authorList>
            <person name="Corre E."/>
            <person name="Pelletier E."/>
            <person name="Niang G."/>
            <person name="Scheremetjew M."/>
            <person name="Finn R."/>
            <person name="Kale V."/>
            <person name="Holt S."/>
            <person name="Cochrane G."/>
            <person name="Meng A."/>
            <person name="Brown T."/>
            <person name="Cohen L."/>
        </authorList>
    </citation>
    <scope>NUCLEOTIDE SEQUENCE</scope>
    <source>
        <strain evidence="2">CCCM811</strain>
    </source>
</reference>
<proteinExistence type="predicted"/>
<evidence type="ECO:0008006" key="3">
    <source>
        <dbReference type="Google" id="ProtNLM"/>
    </source>
</evidence>
<dbReference type="AlphaFoldDB" id="A0A6V3SZ72"/>
<accession>A0A6V3SZ72</accession>
<name>A0A6V3SZ72_9EUKA</name>
<protein>
    <recommendedName>
        <fullName evidence="3">Alpha-L-glutamate ligase-related protein ATP-grasp domain-containing protein</fullName>
    </recommendedName>
</protein>